<dbReference type="PRINTS" id="PR00337">
    <property type="entry name" value="LEUILEVALBP"/>
</dbReference>
<feature type="signal peptide" evidence="5">
    <location>
        <begin position="1"/>
        <end position="23"/>
    </location>
</feature>
<dbReference type="PANTHER" id="PTHR30483">
    <property type="entry name" value="LEUCINE-SPECIFIC-BINDING PROTEIN"/>
    <property type="match status" value="1"/>
</dbReference>
<dbReference type="InterPro" id="IPR028081">
    <property type="entry name" value="Leu-bd"/>
</dbReference>
<keyword evidence="4" id="KW-0029">Amino-acid transport</keyword>
<protein>
    <submittedName>
        <fullName evidence="7">Leu/Ile/Val-binding protein</fullName>
    </submittedName>
</protein>
<dbReference type="InterPro" id="IPR000709">
    <property type="entry name" value="Leu_Ile_Val-bd"/>
</dbReference>
<evidence type="ECO:0000259" key="6">
    <source>
        <dbReference type="Pfam" id="PF13458"/>
    </source>
</evidence>
<organism evidence="7 8">
    <name type="scientific">Cupriavidus yeoncheonensis</name>
    <dbReference type="NCBI Taxonomy" id="1462994"/>
    <lineage>
        <taxon>Bacteria</taxon>
        <taxon>Pseudomonadati</taxon>
        <taxon>Pseudomonadota</taxon>
        <taxon>Betaproteobacteria</taxon>
        <taxon>Burkholderiales</taxon>
        <taxon>Burkholderiaceae</taxon>
        <taxon>Cupriavidus</taxon>
    </lineage>
</organism>
<evidence type="ECO:0000313" key="8">
    <source>
        <dbReference type="Proteomes" id="UP000672934"/>
    </source>
</evidence>
<keyword evidence="3 5" id="KW-0732">Signal</keyword>
<keyword evidence="2" id="KW-0813">Transport</keyword>
<gene>
    <name evidence="7" type="ORF">LMG31506_06099</name>
</gene>
<dbReference type="SUPFAM" id="SSF53822">
    <property type="entry name" value="Periplasmic binding protein-like I"/>
    <property type="match status" value="1"/>
</dbReference>
<comment type="similarity">
    <text evidence="1">Belongs to the leucine-binding protein family.</text>
</comment>
<evidence type="ECO:0000256" key="5">
    <source>
        <dbReference type="SAM" id="SignalP"/>
    </source>
</evidence>
<evidence type="ECO:0000256" key="4">
    <source>
        <dbReference type="ARBA" id="ARBA00022970"/>
    </source>
</evidence>
<dbReference type="Gene3D" id="3.40.50.2300">
    <property type="match status" value="2"/>
</dbReference>
<sequence length="388" mass="40650">MKQKWMKVTVVAVAAHFAAAAHAQPGGTVRIGVNQPLTGAVAASGNFVTNGAKIAADEINAKGGIKGAKIELFIEDNKSNPTEAASAAEKLIVRDKVPVLLGAWSSTYTLAVMPKLMEYKVPMLVETSSADKITTAGNPYVFRISPTNGMEAANFVRHVAPLKIRKADFLVVNNDWGRGSADAFQAMLKKNAVGIGITQTIDASAQDMTAQLATIKASDSDTLFVTTAVEQLTLILKQAQALGIKRQIITLGGSQSPDQLIAHAGTAANGTLHDVMFMPWFPEAGADPDAAKAFIAEWSRRGLDPNGLTEGARGYDGIRAIAAAVTAAGGAGADSEKIRDALWKVQLTGLTGKINFNKIGPAGRESGQSTPATYVVKIDGGKVTLLQN</sequence>
<evidence type="ECO:0000313" key="7">
    <source>
        <dbReference type="EMBL" id="CAG2157711.1"/>
    </source>
</evidence>
<dbReference type="PANTHER" id="PTHR30483:SF6">
    <property type="entry name" value="PERIPLASMIC BINDING PROTEIN OF ABC TRANSPORTER FOR NATURAL AMINO ACIDS"/>
    <property type="match status" value="1"/>
</dbReference>
<dbReference type="GO" id="GO:0006865">
    <property type="term" value="P:amino acid transport"/>
    <property type="evidence" value="ECO:0007669"/>
    <property type="project" value="UniProtKB-KW"/>
</dbReference>
<evidence type="ECO:0000256" key="3">
    <source>
        <dbReference type="ARBA" id="ARBA00022729"/>
    </source>
</evidence>
<evidence type="ECO:0000256" key="2">
    <source>
        <dbReference type="ARBA" id="ARBA00022448"/>
    </source>
</evidence>
<feature type="chain" id="PRO_5037310866" evidence="5">
    <location>
        <begin position="24"/>
        <end position="388"/>
    </location>
</feature>
<name>A0A916J0L2_9BURK</name>
<accession>A0A916J0L2</accession>
<dbReference type="EMBL" id="CAJPUY010000037">
    <property type="protein sequence ID" value="CAG2157711.1"/>
    <property type="molecule type" value="Genomic_DNA"/>
</dbReference>
<dbReference type="InterPro" id="IPR028082">
    <property type="entry name" value="Peripla_BP_I"/>
</dbReference>
<reference evidence="7" key="1">
    <citation type="submission" date="2021-03" db="EMBL/GenBank/DDBJ databases">
        <authorList>
            <person name="Peeters C."/>
        </authorList>
    </citation>
    <scope>NUCLEOTIDE SEQUENCE</scope>
    <source>
        <strain evidence="7">LMG 31506</strain>
    </source>
</reference>
<dbReference type="AlphaFoldDB" id="A0A916J0L2"/>
<dbReference type="InterPro" id="IPR051010">
    <property type="entry name" value="BCAA_transport"/>
</dbReference>
<proteinExistence type="inferred from homology"/>
<dbReference type="Pfam" id="PF13458">
    <property type="entry name" value="Peripla_BP_6"/>
    <property type="match status" value="1"/>
</dbReference>
<keyword evidence="8" id="KW-1185">Reference proteome</keyword>
<comment type="caution">
    <text evidence="7">The sequence shown here is derived from an EMBL/GenBank/DDBJ whole genome shotgun (WGS) entry which is preliminary data.</text>
</comment>
<dbReference type="RefSeq" id="WP_211950928.1">
    <property type="nucleotide sequence ID" value="NZ_CAJPUY010000037.1"/>
</dbReference>
<evidence type="ECO:0000256" key="1">
    <source>
        <dbReference type="ARBA" id="ARBA00010062"/>
    </source>
</evidence>
<feature type="domain" description="Leucine-binding protein" evidence="6">
    <location>
        <begin position="28"/>
        <end position="381"/>
    </location>
</feature>
<dbReference type="CDD" id="cd19980">
    <property type="entry name" value="PBP1_ABC_ligand_binding-like"/>
    <property type="match status" value="1"/>
</dbReference>
<dbReference type="Proteomes" id="UP000672934">
    <property type="component" value="Unassembled WGS sequence"/>
</dbReference>